<dbReference type="Proteomes" id="UP000265566">
    <property type="component" value="Chromosome 5"/>
</dbReference>
<feature type="compositionally biased region" description="Low complexity" evidence="1">
    <location>
        <begin position="381"/>
        <end position="395"/>
    </location>
</feature>
<dbReference type="PANTHER" id="PTHR46033">
    <property type="entry name" value="PROTEIN MAIN-LIKE 2"/>
    <property type="match status" value="1"/>
</dbReference>
<dbReference type="InterPro" id="IPR044824">
    <property type="entry name" value="MAIN-like"/>
</dbReference>
<feature type="region of interest" description="Disordered" evidence="1">
    <location>
        <begin position="339"/>
        <end position="395"/>
    </location>
</feature>
<feature type="compositionally biased region" description="Polar residues" evidence="1">
    <location>
        <begin position="357"/>
        <end position="374"/>
    </location>
</feature>
<organism evidence="3">
    <name type="scientific">Medicago truncatula</name>
    <name type="common">Barrel medic</name>
    <name type="synonym">Medicago tribuloides</name>
    <dbReference type="NCBI Taxonomy" id="3880"/>
    <lineage>
        <taxon>Eukaryota</taxon>
        <taxon>Viridiplantae</taxon>
        <taxon>Streptophyta</taxon>
        <taxon>Embryophyta</taxon>
        <taxon>Tracheophyta</taxon>
        <taxon>Spermatophyta</taxon>
        <taxon>Magnoliopsida</taxon>
        <taxon>eudicotyledons</taxon>
        <taxon>Gunneridae</taxon>
        <taxon>Pentapetalae</taxon>
        <taxon>rosids</taxon>
        <taxon>fabids</taxon>
        <taxon>Fabales</taxon>
        <taxon>Fabaceae</taxon>
        <taxon>Papilionoideae</taxon>
        <taxon>50 kb inversion clade</taxon>
        <taxon>NPAAA clade</taxon>
        <taxon>Hologalegina</taxon>
        <taxon>IRL clade</taxon>
        <taxon>Trifolieae</taxon>
        <taxon>Medicago</taxon>
    </lineage>
</organism>
<accession>A0A396HU06</accession>
<protein>
    <recommendedName>
        <fullName evidence="2">Aminotransferase-like plant mobile domain-containing protein</fullName>
    </recommendedName>
</protein>
<evidence type="ECO:0000259" key="2">
    <source>
        <dbReference type="Pfam" id="PF10536"/>
    </source>
</evidence>
<keyword evidence="3" id="KW-0378">Hydrolase</keyword>
<feature type="region of interest" description="Disordered" evidence="1">
    <location>
        <begin position="469"/>
        <end position="497"/>
    </location>
</feature>
<feature type="domain" description="Aminotransferase-like plant mobile" evidence="2">
    <location>
        <begin position="11"/>
        <end position="254"/>
    </location>
</feature>
<gene>
    <name evidence="3" type="ORF">MtrunA17_Chr5g0424721</name>
</gene>
<dbReference type="OrthoDB" id="1939467at2759"/>
<evidence type="ECO:0000313" key="3">
    <source>
        <dbReference type="EMBL" id="RHN56011.1"/>
    </source>
</evidence>
<feature type="compositionally biased region" description="Polar residues" evidence="1">
    <location>
        <begin position="339"/>
        <end position="349"/>
    </location>
</feature>
<sequence>MTGPPTTLHMFRAYVLYLIGSRIMPNYSGNLVHLSFLQLLDKSPEEVGQYSWGSACLATLYRSLCDGAIYGNTEMPGCTILLQAWAWSRMSCLAPVPRIPPQAHAQLPLANIWLEHGNKFVENPRHNLVCTRLKIDTMTYDQFSWRPYVNFNYSNEEECQIWSANTYLICFQIVERHQTDRVKLQFGLPQHPPSLPENLKVFHKINLTKDRIKGSWGDKHHRQVQNWNQRHQLALHGVRYNHEVYPNRQYFAWYWEFFGDYLWLSREVLLSNPRQACASILPGFPRDYPAVPQTYTVLDENMSSNTPPPYNQFMTPPPTNFDQTFNPSTNYNYNQTYQSPPQPTNQILHNTPIPYPSYSQQSHHGESSRTSNYSFDDYNPTQHTTQTSYSDQSQYSSFNLPTPPHFVNYPQTTYAPQWPNSQTNPIESLAAGFNDDDFVNEIWTNLASQVQNEVAMETNDDVEILDENVEQEEHEEEEEEEQHQRPVQNKKDKLCATGGHSLHWRNWFPRRK</sequence>
<dbReference type="AlphaFoldDB" id="A0A396HU06"/>
<dbReference type="Pfam" id="PF10536">
    <property type="entry name" value="PMD"/>
    <property type="match status" value="1"/>
</dbReference>
<dbReference type="EMBL" id="PSQE01000005">
    <property type="protein sequence ID" value="RHN56011.1"/>
    <property type="molecule type" value="Genomic_DNA"/>
</dbReference>
<comment type="caution">
    <text evidence="3">The sequence shown here is derived from an EMBL/GenBank/DDBJ whole genome shotgun (WGS) entry which is preliminary data.</text>
</comment>
<reference evidence="3" key="1">
    <citation type="journal article" date="2018" name="Nat. Plants">
        <title>Whole-genome landscape of Medicago truncatula symbiotic genes.</title>
        <authorList>
            <person name="Pecrix Y."/>
            <person name="Gamas P."/>
            <person name="Carrere S."/>
        </authorList>
    </citation>
    <scope>NUCLEOTIDE SEQUENCE</scope>
    <source>
        <tissue evidence="3">Leaves</tissue>
    </source>
</reference>
<dbReference type="GO" id="GO:0016787">
    <property type="term" value="F:hydrolase activity"/>
    <property type="evidence" value="ECO:0007669"/>
    <property type="project" value="UniProtKB-KW"/>
</dbReference>
<dbReference type="PANTHER" id="PTHR46033:SF1">
    <property type="entry name" value="PROTEIN MAIN-LIKE 2"/>
    <property type="match status" value="1"/>
</dbReference>
<dbReference type="GO" id="GO:0010073">
    <property type="term" value="P:meristem maintenance"/>
    <property type="evidence" value="ECO:0007669"/>
    <property type="project" value="InterPro"/>
</dbReference>
<dbReference type="InterPro" id="IPR019557">
    <property type="entry name" value="AminoTfrase-like_pln_mobile"/>
</dbReference>
<name>A0A396HU06_MEDTR</name>
<evidence type="ECO:0000256" key="1">
    <source>
        <dbReference type="SAM" id="MobiDB-lite"/>
    </source>
</evidence>
<dbReference type="Gramene" id="rna31324">
    <property type="protein sequence ID" value="RHN56011.1"/>
    <property type="gene ID" value="gene31324"/>
</dbReference>
<proteinExistence type="predicted"/>
<feature type="compositionally biased region" description="Acidic residues" evidence="1">
    <location>
        <begin position="469"/>
        <end position="481"/>
    </location>
</feature>